<sequence>MGQPTYVGQLAYLSSVTSLGSGRGRVTEFHYGDADLRALDLADTHLADGRVTGLRTQGVRLERLRVDSVEFTGCDLASLRWSDSKVSPAPSSATAS</sequence>
<evidence type="ECO:0000313" key="1">
    <source>
        <dbReference type="EMBL" id="GHH70711.1"/>
    </source>
</evidence>
<keyword evidence="2" id="KW-1185">Reference proteome</keyword>
<comment type="caution">
    <text evidence="1">The sequence shown here is derived from an EMBL/GenBank/DDBJ whole genome shotgun (WGS) entry which is preliminary data.</text>
</comment>
<accession>A0A919FRN5</accession>
<reference evidence="1" key="1">
    <citation type="journal article" date="2014" name="Int. J. Syst. Evol. Microbiol.">
        <title>Complete genome sequence of Corynebacterium casei LMG S-19264T (=DSM 44701T), isolated from a smear-ripened cheese.</title>
        <authorList>
            <consortium name="US DOE Joint Genome Institute (JGI-PGF)"/>
            <person name="Walter F."/>
            <person name="Albersmeier A."/>
            <person name="Kalinowski J."/>
            <person name="Ruckert C."/>
        </authorList>
    </citation>
    <scope>NUCLEOTIDE SEQUENCE</scope>
    <source>
        <strain evidence="1">JCM 5069</strain>
    </source>
</reference>
<dbReference type="EMBL" id="BNCD01000001">
    <property type="protein sequence ID" value="GHH70711.1"/>
    <property type="molecule type" value="Genomic_DNA"/>
</dbReference>
<dbReference type="AlphaFoldDB" id="A0A919FRN5"/>
<dbReference type="SUPFAM" id="SSF141571">
    <property type="entry name" value="Pentapeptide repeat-like"/>
    <property type="match status" value="1"/>
</dbReference>
<dbReference type="Proteomes" id="UP000603708">
    <property type="component" value="Unassembled WGS sequence"/>
</dbReference>
<organism evidence="1 2">
    <name type="scientific">Streptomyces sulfonofaciens</name>
    <dbReference type="NCBI Taxonomy" id="68272"/>
    <lineage>
        <taxon>Bacteria</taxon>
        <taxon>Bacillati</taxon>
        <taxon>Actinomycetota</taxon>
        <taxon>Actinomycetes</taxon>
        <taxon>Kitasatosporales</taxon>
        <taxon>Streptomycetaceae</taxon>
        <taxon>Streptomyces</taxon>
    </lineage>
</organism>
<dbReference type="Gene3D" id="2.160.20.80">
    <property type="entry name" value="E3 ubiquitin-protein ligase SopA"/>
    <property type="match status" value="1"/>
</dbReference>
<name>A0A919FRN5_9ACTN</name>
<gene>
    <name evidence="1" type="ORF">GCM10018793_05170</name>
</gene>
<reference evidence="1" key="2">
    <citation type="submission" date="2020-09" db="EMBL/GenBank/DDBJ databases">
        <authorList>
            <person name="Sun Q."/>
            <person name="Ohkuma M."/>
        </authorList>
    </citation>
    <scope>NUCLEOTIDE SEQUENCE</scope>
    <source>
        <strain evidence="1">JCM 5069</strain>
    </source>
</reference>
<evidence type="ECO:0008006" key="3">
    <source>
        <dbReference type="Google" id="ProtNLM"/>
    </source>
</evidence>
<dbReference type="RefSeq" id="WP_189929166.1">
    <property type="nucleotide sequence ID" value="NZ_BNCD01000001.1"/>
</dbReference>
<proteinExistence type="predicted"/>
<evidence type="ECO:0000313" key="2">
    <source>
        <dbReference type="Proteomes" id="UP000603708"/>
    </source>
</evidence>
<protein>
    <recommendedName>
        <fullName evidence="3">Pentapeptide repeat-containing protein</fullName>
    </recommendedName>
</protein>